<sequence length="332" mass="37646">MARFFRNPVQLSLQATFQKDSHNGFNKELWQSFIIMAFNEKKEEETPQSPNLASTARDQVSSQLGVTTGGNLNIEYMYMDLFLYLSHLDIYMVSFVGILLHNYHDGVELVANYIKENMTNPKNYMVNAIVARPSSTYKGYLLCGLVWFAVPFSLATSLGLAALALDLPITANEASHGIVPPAAATALMGNGGSIFSSLCCLCEYYNSKSHPNQRHYQTDTFTDYDDLRIIVGNATASGRYSIGLGDDTDARIFEEEETSGDVLEYLTYDYDAEVDRFMARDQGWWKLIKEIPYLRDSTRFKVLELLNTRAKKIDFMEMSSEERSKWIAFQLT</sequence>
<dbReference type="PANTHER" id="PTHR47864:SF2">
    <property type="entry name" value="MYB_SANT-LIKE DNA-BINDING DOMAIN PROTEIN"/>
    <property type="match status" value="1"/>
</dbReference>
<keyword evidence="1" id="KW-0472">Membrane</keyword>
<name>A0AAP0JMD1_9MAGN</name>
<feature type="domain" description="At2g29880-like C-terminal" evidence="2">
    <location>
        <begin position="285"/>
        <end position="329"/>
    </location>
</feature>
<protein>
    <recommendedName>
        <fullName evidence="2">At2g29880-like C-terminal domain-containing protein</fullName>
    </recommendedName>
</protein>
<dbReference type="Pfam" id="PF24769">
    <property type="entry name" value="At2g29880_C"/>
    <property type="match status" value="1"/>
</dbReference>
<feature type="transmembrane region" description="Helical" evidence="1">
    <location>
        <begin position="81"/>
        <end position="100"/>
    </location>
</feature>
<keyword evidence="4" id="KW-1185">Reference proteome</keyword>
<evidence type="ECO:0000313" key="3">
    <source>
        <dbReference type="EMBL" id="KAK9135497.1"/>
    </source>
</evidence>
<feature type="transmembrane region" description="Helical" evidence="1">
    <location>
        <begin position="139"/>
        <end position="165"/>
    </location>
</feature>
<reference evidence="3 4" key="1">
    <citation type="submission" date="2024-01" db="EMBL/GenBank/DDBJ databases">
        <title>Genome assemblies of Stephania.</title>
        <authorList>
            <person name="Yang L."/>
        </authorList>
    </citation>
    <scope>NUCLEOTIDE SEQUENCE [LARGE SCALE GENOMIC DNA]</scope>
    <source>
        <strain evidence="3">YNDBR</strain>
        <tissue evidence="3">Leaf</tissue>
    </source>
</reference>
<keyword evidence="1" id="KW-1133">Transmembrane helix</keyword>
<gene>
    <name evidence="3" type="ORF">Syun_014827</name>
</gene>
<dbReference type="EMBL" id="JBBNAF010000006">
    <property type="protein sequence ID" value="KAK9135497.1"/>
    <property type="molecule type" value="Genomic_DNA"/>
</dbReference>
<evidence type="ECO:0000313" key="4">
    <source>
        <dbReference type="Proteomes" id="UP001420932"/>
    </source>
</evidence>
<accession>A0AAP0JMD1</accession>
<dbReference type="PANTHER" id="PTHR47864">
    <property type="entry name" value="TRANSMEMBRANE PROTEIN"/>
    <property type="match status" value="1"/>
</dbReference>
<dbReference type="InterPro" id="IPR055314">
    <property type="entry name" value="At2g29880-like"/>
</dbReference>
<evidence type="ECO:0000256" key="1">
    <source>
        <dbReference type="SAM" id="Phobius"/>
    </source>
</evidence>
<dbReference type="InterPro" id="IPR056253">
    <property type="entry name" value="At2g29880-like_C"/>
</dbReference>
<keyword evidence="1" id="KW-0812">Transmembrane</keyword>
<organism evidence="3 4">
    <name type="scientific">Stephania yunnanensis</name>
    <dbReference type="NCBI Taxonomy" id="152371"/>
    <lineage>
        <taxon>Eukaryota</taxon>
        <taxon>Viridiplantae</taxon>
        <taxon>Streptophyta</taxon>
        <taxon>Embryophyta</taxon>
        <taxon>Tracheophyta</taxon>
        <taxon>Spermatophyta</taxon>
        <taxon>Magnoliopsida</taxon>
        <taxon>Ranunculales</taxon>
        <taxon>Menispermaceae</taxon>
        <taxon>Menispermoideae</taxon>
        <taxon>Cissampelideae</taxon>
        <taxon>Stephania</taxon>
    </lineage>
</organism>
<comment type="caution">
    <text evidence="3">The sequence shown here is derived from an EMBL/GenBank/DDBJ whole genome shotgun (WGS) entry which is preliminary data.</text>
</comment>
<dbReference type="Proteomes" id="UP001420932">
    <property type="component" value="Unassembled WGS sequence"/>
</dbReference>
<dbReference type="AlphaFoldDB" id="A0AAP0JMD1"/>
<proteinExistence type="predicted"/>
<evidence type="ECO:0000259" key="2">
    <source>
        <dbReference type="Pfam" id="PF24769"/>
    </source>
</evidence>